<name>A0ABT8BEW2_9HYPH</name>
<evidence type="ECO:0000313" key="2">
    <source>
        <dbReference type="EMBL" id="MDN3589806.1"/>
    </source>
</evidence>
<keyword evidence="3" id="KW-1185">Reference proteome</keyword>
<sequence>MNFDRSPDTGGPERPTATVVTFPEAGPRRFRRTDNAAEAPRGTILLFTGIRYERMPETTAPVGPQTPAPRLRRRS</sequence>
<evidence type="ECO:0000256" key="1">
    <source>
        <dbReference type="SAM" id="MobiDB-lite"/>
    </source>
</evidence>
<gene>
    <name evidence="2" type="ORF">QWZ12_04190</name>
</gene>
<evidence type="ECO:0000313" key="3">
    <source>
        <dbReference type="Proteomes" id="UP001224644"/>
    </source>
</evidence>
<organism evidence="2 3">
    <name type="scientific">Methylobacterium adhaesivum</name>
    <dbReference type="NCBI Taxonomy" id="333297"/>
    <lineage>
        <taxon>Bacteria</taxon>
        <taxon>Pseudomonadati</taxon>
        <taxon>Pseudomonadota</taxon>
        <taxon>Alphaproteobacteria</taxon>
        <taxon>Hyphomicrobiales</taxon>
        <taxon>Methylobacteriaceae</taxon>
        <taxon>Methylobacterium</taxon>
    </lineage>
</organism>
<feature type="region of interest" description="Disordered" evidence="1">
    <location>
        <begin position="55"/>
        <end position="75"/>
    </location>
</feature>
<dbReference type="EMBL" id="JAUFPX010000002">
    <property type="protein sequence ID" value="MDN3589806.1"/>
    <property type="molecule type" value="Genomic_DNA"/>
</dbReference>
<accession>A0ABT8BEW2</accession>
<reference evidence="3" key="1">
    <citation type="journal article" date="2019" name="Int. J. Syst. Evol. Microbiol.">
        <title>The Global Catalogue of Microorganisms (GCM) 10K type strain sequencing project: providing services to taxonomists for standard genome sequencing and annotation.</title>
        <authorList>
            <consortium name="The Broad Institute Genomics Platform"/>
            <consortium name="The Broad Institute Genome Sequencing Center for Infectious Disease"/>
            <person name="Wu L."/>
            <person name="Ma J."/>
        </authorList>
    </citation>
    <scope>NUCLEOTIDE SEQUENCE [LARGE SCALE GENOMIC DNA]</scope>
    <source>
        <strain evidence="3">CECT 7069</strain>
    </source>
</reference>
<protein>
    <submittedName>
        <fullName evidence="2">Uncharacterized protein</fullName>
    </submittedName>
</protein>
<dbReference type="RefSeq" id="WP_238221157.1">
    <property type="nucleotide sequence ID" value="NZ_BPQD01000001.1"/>
</dbReference>
<proteinExistence type="predicted"/>
<comment type="caution">
    <text evidence="2">The sequence shown here is derived from an EMBL/GenBank/DDBJ whole genome shotgun (WGS) entry which is preliminary data.</text>
</comment>
<dbReference type="Proteomes" id="UP001224644">
    <property type="component" value="Unassembled WGS sequence"/>
</dbReference>